<dbReference type="Proteomes" id="UP000218620">
    <property type="component" value="Unassembled WGS sequence"/>
</dbReference>
<name>A0A2A3YQY6_BREAU</name>
<evidence type="ECO:0000313" key="1">
    <source>
        <dbReference type="EMBL" id="PCC41525.1"/>
    </source>
</evidence>
<evidence type="ECO:0000313" key="2">
    <source>
        <dbReference type="Proteomes" id="UP000218620"/>
    </source>
</evidence>
<reference evidence="1 2" key="1">
    <citation type="journal article" date="2017" name="Elife">
        <title>Extensive horizontal gene transfer in cheese-associated bacteria.</title>
        <authorList>
            <person name="Bonham K.S."/>
            <person name="Wolfe B.E."/>
            <person name="Dutton R.J."/>
        </authorList>
    </citation>
    <scope>NUCLEOTIDE SEQUENCE [LARGE SCALE GENOMIC DNA]</scope>
    <source>
        <strain evidence="1 2">962_8</strain>
    </source>
</reference>
<dbReference type="AlphaFoldDB" id="A0A2A3YQY6"/>
<gene>
    <name evidence="1" type="ORF">CIK65_16595</name>
</gene>
<protein>
    <submittedName>
        <fullName evidence="1">Uncharacterized protein</fullName>
    </submittedName>
</protein>
<comment type="caution">
    <text evidence="1">The sequence shown here is derived from an EMBL/GenBank/DDBJ whole genome shotgun (WGS) entry which is preliminary data.</text>
</comment>
<organism evidence="1 2">
    <name type="scientific">Brevibacterium aurantiacum</name>
    <dbReference type="NCBI Taxonomy" id="273384"/>
    <lineage>
        <taxon>Bacteria</taxon>
        <taxon>Bacillati</taxon>
        <taxon>Actinomycetota</taxon>
        <taxon>Actinomycetes</taxon>
        <taxon>Micrococcales</taxon>
        <taxon>Brevibacteriaceae</taxon>
        <taxon>Brevibacterium</taxon>
    </lineage>
</organism>
<proteinExistence type="predicted"/>
<dbReference type="RefSeq" id="WP_096178962.1">
    <property type="nucleotide sequence ID" value="NZ_NRGQ01000027.1"/>
</dbReference>
<sequence>MKITWKSTNYGQIGFHSELQEYDAVPPAESLLLDHAPASMNPEREAIAAYLAFGHWTSGDLQLPHRLGPNTAAAIEHDMRHVAVRPSPVEYYPKPLELGLREVHVGFDADAVRNDVSSIAVLPASEWSGALRGLKSLAIASNAFVFDIAASNDTARGIRSRLAVAVLFAGDLSADTLVVDASGVPEAERERLTALLLAVRLGIQFTDY</sequence>
<dbReference type="EMBL" id="NRGQ01000027">
    <property type="protein sequence ID" value="PCC41525.1"/>
    <property type="molecule type" value="Genomic_DNA"/>
</dbReference>
<accession>A0A2A3YQY6</accession>